<dbReference type="GO" id="GO:0008194">
    <property type="term" value="F:UDP-glycosyltransferase activity"/>
    <property type="evidence" value="ECO:0007669"/>
    <property type="project" value="InterPro"/>
</dbReference>
<comment type="similarity">
    <text evidence="1">Belongs to the glycosyltransferase 28 family.</text>
</comment>
<dbReference type="AlphaFoldDB" id="A0A1H2VSE0"/>
<dbReference type="PANTHER" id="PTHR48050">
    <property type="entry name" value="STEROL 3-BETA-GLUCOSYLTRANSFERASE"/>
    <property type="match status" value="1"/>
</dbReference>
<dbReference type="InterPro" id="IPR048284">
    <property type="entry name" value="EryCIII-like_N"/>
</dbReference>
<name>A0A1H2VSE0_9PSEU</name>
<organism evidence="6 7">
    <name type="scientific">Amycolatopsis xylanica</name>
    <dbReference type="NCBI Taxonomy" id="589385"/>
    <lineage>
        <taxon>Bacteria</taxon>
        <taxon>Bacillati</taxon>
        <taxon>Actinomycetota</taxon>
        <taxon>Actinomycetes</taxon>
        <taxon>Pseudonocardiales</taxon>
        <taxon>Pseudonocardiaceae</taxon>
        <taxon>Amycolatopsis</taxon>
    </lineage>
</organism>
<evidence type="ECO:0000256" key="2">
    <source>
        <dbReference type="ARBA" id="ARBA00022676"/>
    </source>
</evidence>
<keyword evidence="7" id="KW-1185">Reference proteome</keyword>
<dbReference type="InterPro" id="IPR050426">
    <property type="entry name" value="Glycosyltransferase_28"/>
</dbReference>
<evidence type="ECO:0000256" key="1">
    <source>
        <dbReference type="ARBA" id="ARBA00006962"/>
    </source>
</evidence>
<dbReference type="Pfam" id="PF21036">
    <property type="entry name" value="EryCIII-like_N"/>
    <property type="match status" value="1"/>
</dbReference>
<reference evidence="6 7" key="1">
    <citation type="submission" date="2016-10" db="EMBL/GenBank/DDBJ databases">
        <authorList>
            <person name="de Groot N.N."/>
        </authorList>
    </citation>
    <scope>NUCLEOTIDE SEQUENCE [LARGE SCALE GENOMIC DNA]</scope>
    <source>
        <strain evidence="6 7">CPCC 202699</strain>
    </source>
</reference>
<evidence type="ECO:0000256" key="3">
    <source>
        <dbReference type="ARBA" id="ARBA00022679"/>
    </source>
</evidence>
<protein>
    <submittedName>
        <fullName evidence="6">Glycosyltransferase</fullName>
    </submittedName>
</protein>
<dbReference type="InterPro" id="IPR010610">
    <property type="entry name" value="EryCIII-like_C"/>
</dbReference>
<dbReference type="Proteomes" id="UP000199515">
    <property type="component" value="Unassembled WGS sequence"/>
</dbReference>
<sequence length="409" mass="43707">MRVLVTSFPWEPHFNPIVPLGWAAVLAGHEVRVATTPTMTEVVGRSGLPVVSVGGDPSDAFREAGVEFTPPKGDQPDAAAQARWPEDWPAHPESLSDGQRDYFRKIGLFASVIAAAQLPDLIALGESWRPDLIVHDGTQFAGPVLASALGVPNARYLLGYPGQLRVDTCYGPELVPEYRALYEKFGVTPRQEPTVWLDPCPPSMQYPSLSGPSVLRMRYVPYNGTAELPAWLHEPPQRPRVYLTWGKTTGEWEGAAIGNFVRQAIEAAAGLDVELVAALSPTLLGLLTDLPEGVRTVTGLPMAAVLRTCTAVIHHAGPGTTLTAAAAGLPQLMITNHPHNAAIAAQVARIGAGRHLPIGELPSDQAATSAEVAALLEKPAFAQDAARLRQEIEDQPSPSSVVDRLAELC</sequence>
<dbReference type="STRING" id="589385.SAMN05421504_1011315"/>
<keyword evidence="3 6" id="KW-0808">Transferase</keyword>
<proteinExistence type="inferred from homology"/>
<dbReference type="SUPFAM" id="SSF53756">
    <property type="entry name" value="UDP-Glycosyltransferase/glycogen phosphorylase"/>
    <property type="match status" value="1"/>
</dbReference>
<gene>
    <name evidence="6" type="ORF">SAMN05421504_1011315</name>
</gene>
<evidence type="ECO:0000259" key="5">
    <source>
        <dbReference type="Pfam" id="PF21036"/>
    </source>
</evidence>
<feature type="domain" description="Erythromycin biosynthesis protein CIII-like C-terminal" evidence="4">
    <location>
        <begin position="264"/>
        <end position="408"/>
    </location>
</feature>
<dbReference type="Pfam" id="PF06722">
    <property type="entry name" value="EryCIII-like_C"/>
    <property type="match status" value="1"/>
</dbReference>
<accession>A0A1H2VSE0</accession>
<dbReference type="RefSeq" id="WP_091287591.1">
    <property type="nucleotide sequence ID" value="NZ_FNON01000001.1"/>
</dbReference>
<dbReference type="EMBL" id="FNON01000001">
    <property type="protein sequence ID" value="SDW71147.1"/>
    <property type="molecule type" value="Genomic_DNA"/>
</dbReference>
<feature type="domain" description="Erythromycin biosynthesis protein CIII-like N-terminal" evidence="5">
    <location>
        <begin position="22"/>
        <end position="246"/>
    </location>
</feature>
<dbReference type="CDD" id="cd03784">
    <property type="entry name" value="GT1_Gtf-like"/>
    <property type="match status" value="1"/>
</dbReference>
<dbReference type="InterPro" id="IPR002213">
    <property type="entry name" value="UDP_glucos_trans"/>
</dbReference>
<keyword evidence="2" id="KW-0328">Glycosyltransferase</keyword>
<dbReference type="Gene3D" id="3.40.50.2000">
    <property type="entry name" value="Glycogen Phosphorylase B"/>
    <property type="match status" value="2"/>
</dbReference>
<evidence type="ECO:0000313" key="7">
    <source>
        <dbReference type="Proteomes" id="UP000199515"/>
    </source>
</evidence>
<dbReference type="OrthoDB" id="5488434at2"/>
<evidence type="ECO:0000259" key="4">
    <source>
        <dbReference type="Pfam" id="PF06722"/>
    </source>
</evidence>
<dbReference type="PANTHER" id="PTHR48050:SF13">
    <property type="entry name" value="STEROL 3-BETA-GLUCOSYLTRANSFERASE UGT80A2"/>
    <property type="match status" value="1"/>
</dbReference>
<evidence type="ECO:0000313" key="6">
    <source>
        <dbReference type="EMBL" id="SDW71147.1"/>
    </source>
</evidence>
<dbReference type="GO" id="GO:0016758">
    <property type="term" value="F:hexosyltransferase activity"/>
    <property type="evidence" value="ECO:0007669"/>
    <property type="project" value="UniProtKB-ARBA"/>
</dbReference>
<dbReference type="GO" id="GO:0017000">
    <property type="term" value="P:antibiotic biosynthetic process"/>
    <property type="evidence" value="ECO:0007669"/>
    <property type="project" value="UniProtKB-ARBA"/>
</dbReference>